<evidence type="ECO:0008006" key="3">
    <source>
        <dbReference type="Google" id="ProtNLM"/>
    </source>
</evidence>
<dbReference type="AlphaFoldDB" id="A0A2V5L3C8"/>
<proteinExistence type="predicted"/>
<accession>A0A2V5L3C8</accession>
<protein>
    <recommendedName>
        <fullName evidence="3">YCII-related domain-containing protein</fullName>
    </recommendedName>
</protein>
<sequence>MDITPGTDGRPAVFNDKPFTDAKEVNHGFHLLDRPDDADALALASMIPSGGHVELYPVMANTGYPG</sequence>
<evidence type="ECO:0000313" key="2">
    <source>
        <dbReference type="Proteomes" id="UP000247832"/>
    </source>
</evidence>
<gene>
    <name evidence="1" type="ORF">CVV68_17135</name>
</gene>
<organism evidence="1 2">
    <name type="scientific">Arthrobacter livingstonensis</name>
    <dbReference type="NCBI Taxonomy" id="670078"/>
    <lineage>
        <taxon>Bacteria</taxon>
        <taxon>Bacillati</taxon>
        <taxon>Actinomycetota</taxon>
        <taxon>Actinomycetes</taxon>
        <taxon>Micrococcales</taxon>
        <taxon>Micrococcaceae</taxon>
        <taxon>Arthrobacter</taxon>
    </lineage>
</organism>
<evidence type="ECO:0000313" key="1">
    <source>
        <dbReference type="EMBL" id="PYI65765.1"/>
    </source>
</evidence>
<dbReference type="SUPFAM" id="SSF54909">
    <property type="entry name" value="Dimeric alpha+beta barrel"/>
    <property type="match status" value="1"/>
</dbReference>
<comment type="caution">
    <text evidence="1">The sequence shown here is derived from an EMBL/GenBank/DDBJ whole genome shotgun (WGS) entry which is preliminary data.</text>
</comment>
<dbReference type="InterPro" id="IPR011008">
    <property type="entry name" value="Dimeric_a/b-barrel"/>
</dbReference>
<keyword evidence="2" id="KW-1185">Reference proteome</keyword>
<dbReference type="OrthoDB" id="3782166at2"/>
<dbReference type="Proteomes" id="UP000247832">
    <property type="component" value="Unassembled WGS sequence"/>
</dbReference>
<name>A0A2V5L3C8_9MICC</name>
<dbReference type="RefSeq" id="WP_110502218.1">
    <property type="nucleotide sequence ID" value="NZ_QJVD01000021.1"/>
</dbReference>
<reference evidence="1 2" key="1">
    <citation type="submission" date="2018-05" db="EMBL/GenBank/DDBJ databases">
        <title>Genetic diversity of glacier-inhabiting Cryobacterium bacteria in China and description of Cryobacterium mengkeensis sp. nov. and Arthrobacter glacialis sp. nov.</title>
        <authorList>
            <person name="Liu Q."/>
            <person name="Xin Y.-H."/>
        </authorList>
    </citation>
    <scope>NUCLEOTIDE SEQUENCE [LARGE SCALE GENOMIC DNA]</scope>
    <source>
        <strain evidence="1 2">LI2</strain>
    </source>
</reference>
<dbReference type="EMBL" id="QJVD01000021">
    <property type="protein sequence ID" value="PYI65765.1"/>
    <property type="molecule type" value="Genomic_DNA"/>
</dbReference>
<dbReference type="Gene3D" id="3.30.70.1060">
    <property type="entry name" value="Dimeric alpha+beta barrel"/>
    <property type="match status" value="1"/>
</dbReference>